<dbReference type="SUPFAM" id="SSF53697">
    <property type="entry name" value="SIS domain"/>
    <property type="match status" value="1"/>
</dbReference>
<comment type="caution">
    <text evidence="9">The sequence shown here is derived from an EMBL/GenBank/DDBJ whole genome shotgun (WGS) entry which is preliminary data.</text>
</comment>
<dbReference type="GO" id="GO:0048029">
    <property type="term" value="F:monosaccharide binding"/>
    <property type="evidence" value="ECO:0007669"/>
    <property type="project" value="TreeGrafter"/>
</dbReference>
<accession>A0A133VMB6</accession>
<evidence type="ECO:0000313" key="9">
    <source>
        <dbReference type="EMBL" id="KXB07551.1"/>
    </source>
</evidence>
<evidence type="ECO:0000256" key="7">
    <source>
        <dbReference type="ARBA" id="ARBA00029321"/>
    </source>
</evidence>
<comment type="subcellular location">
    <subcellularLocation>
        <location evidence="8">Cytoplasm</location>
    </subcellularLocation>
</comment>
<comment type="catalytic activity">
    <reaction evidence="7 8">
        <text>alpha-D-glucose 6-phosphate = beta-D-fructose 6-phosphate</text>
        <dbReference type="Rhea" id="RHEA:11816"/>
        <dbReference type="ChEBI" id="CHEBI:57634"/>
        <dbReference type="ChEBI" id="CHEBI:58225"/>
        <dbReference type="EC" id="5.3.1.9"/>
    </reaction>
</comment>
<evidence type="ECO:0000256" key="6">
    <source>
        <dbReference type="ARBA" id="ARBA00023235"/>
    </source>
</evidence>
<feature type="active site" evidence="8">
    <location>
        <position position="326"/>
    </location>
</feature>
<dbReference type="InterPro" id="IPR018189">
    <property type="entry name" value="Phosphoglucose_isomerase_CS"/>
</dbReference>
<keyword evidence="3 8" id="KW-0312">Gluconeogenesis</keyword>
<dbReference type="GO" id="GO:0051156">
    <property type="term" value="P:glucose 6-phosphate metabolic process"/>
    <property type="evidence" value="ECO:0007669"/>
    <property type="project" value="TreeGrafter"/>
</dbReference>
<organism evidence="9 10">
    <name type="scientific">candidate division MSBL1 archaeon SCGC-AAA382A20</name>
    <dbReference type="NCBI Taxonomy" id="1698280"/>
    <lineage>
        <taxon>Archaea</taxon>
        <taxon>Methanobacteriati</taxon>
        <taxon>Methanobacteriota</taxon>
        <taxon>candidate division MSBL1</taxon>
    </lineage>
</organism>
<evidence type="ECO:0000256" key="1">
    <source>
        <dbReference type="ARBA" id="ARBA00004926"/>
    </source>
</evidence>
<comment type="function">
    <text evidence="8">Catalyzes the reversible isomerization of glucose-6-phosphate to fructose-6-phosphate.</text>
</comment>
<dbReference type="AlphaFoldDB" id="A0A133VMB6"/>
<dbReference type="Gene3D" id="3.40.50.10490">
    <property type="entry name" value="Glucose-6-phosphate isomerase like protein, domain 1"/>
    <property type="match status" value="2"/>
</dbReference>
<protein>
    <recommendedName>
        <fullName evidence="8">Probable glucose-6-phosphate isomerase</fullName>
        <shortName evidence="8">GPI</shortName>
        <ecNumber evidence="8">5.3.1.9</ecNumber>
    </recommendedName>
    <alternativeName>
        <fullName evidence="8">Phosphoglucose isomerase</fullName>
        <shortName evidence="8">PGI</shortName>
    </alternativeName>
    <alternativeName>
        <fullName evidence="8">Phosphohexose isomerase</fullName>
        <shortName evidence="8">PHI</shortName>
    </alternativeName>
</protein>
<reference evidence="9" key="1">
    <citation type="journal article" date="2016" name="Sci. Rep.">
        <title>Metabolic traits of an uncultured archaeal lineage -MSBL1- from brine pools of the Red Sea.</title>
        <authorList>
            <person name="Mwirichia R."/>
            <person name="Alam I."/>
            <person name="Rashid M."/>
            <person name="Vinu M."/>
            <person name="Ba-Alawi W."/>
            <person name="Anthony Kamau A."/>
            <person name="Kamanda Ngugi D."/>
            <person name="Goker M."/>
            <person name="Klenk H.P."/>
            <person name="Bajic V."/>
            <person name="Stingl U."/>
        </authorList>
    </citation>
    <scope>NUCLEOTIDE SEQUENCE [LARGE SCALE GENOMIC DNA]</scope>
    <source>
        <strain evidence="9">SCGC-AAA382A20</strain>
    </source>
</reference>
<evidence type="ECO:0000256" key="4">
    <source>
        <dbReference type="ARBA" id="ARBA00022490"/>
    </source>
</evidence>
<dbReference type="FunFam" id="3.40.50.10490:FF:000016">
    <property type="entry name" value="Glucose-6-phosphate isomerase"/>
    <property type="match status" value="1"/>
</dbReference>
<comment type="similarity">
    <text evidence="2 8">Belongs to the GPI family.</text>
</comment>
<evidence type="ECO:0000256" key="5">
    <source>
        <dbReference type="ARBA" id="ARBA00023152"/>
    </source>
</evidence>
<dbReference type="PROSITE" id="PS00174">
    <property type="entry name" value="P_GLUCOSE_ISOMERASE_2"/>
    <property type="match status" value="1"/>
</dbReference>
<name>A0A133VMB6_9EURY</name>
<dbReference type="GO" id="GO:0006094">
    <property type="term" value="P:gluconeogenesis"/>
    <property type="evidence" value="ECO:0007669"/>
    <property type="project" value="UniProtKB-UniRule"/>
</dbReference>
<dbReference type="Proteomes" id="UP000070263">
    <property type="component" value="Unassembled WGS sequence"/>
</dbReference>
<dbReference type="HAMAP" id="MF_00473">
    <property type="entry name" value="G6P_isomerase"/>
    <property type="match status" value="1"/>
</dbReference>
<evidence type="ECO:0000313" key="10">
    <source>
        <dbReference type="Proteomes" id="UP000070263"/>
    </source>
</evidence>
<dbReference type="UniPathway" id="UPA00138"/>
<keyword evidence="5 8" id="KW-0324">Glycolysis</keyword>
<evidence type="ECO:0000256" key="2">
    <source>
        <dbReference type="ARBA" id="ARBA00006604"/>
    </source>
</evidence>
<dbReference type="PRINTS" id="PR00662">
    <property type="entry name" value="G6PISOMERASE"/>
</dbReference>
<dbReference type="InterPro" id="IPR035476">
    <property type="entry name" value="SIS_PGI_1"/>
</dbReference>
<dbReference type="GO" id="GO:0004347">
    <property type="term" value="F:glucose-6-phosphate isomerase activity"/>
    <property type="evidence" value="ECO:0007669"/>
    <property type="project" value="UniProtKB-UniRule"/>
</dbReference>
<dbReference type="PROSITE" id="PS51463">
    <property type="entry name" value="P_GLUCOSE_ISOMERASE_3"/>
    <property type="match status" value="1"/>
</dbReference>
<dbReference type="PANTHER" id="PTHR11469">
    <property type="entry name" value="GLUCOSE-6-PHOSPHATE ISOMERASE"/>
    <property type="match status" value="1"/>
</dbReference>
<dbReference type="InterPro" id="IPR001672">
    <property type="entry name" value="G6P_Isomerase"/>
</dbReference>
<keyword evidence="6 8" id="KW-0413">Isomerase</keyword>
<dbReference type="InterPro" id="IPR035482">
    <property type="entry name" value="SIS_PGI_2"/>
</dbReference>
<dbReference type="GO" id="GO:0097367">
    <property type="term" value="F:carbohydrate derivative binding"/>
    <property type="evidence" value="ECO:0007669"/>
    <property type="project" value="InterPro"/>
</dbReference>
<dbReference type="Pfam" id="PF00342">
    <property type="entry name" value="PGI"/>
    <property type="match status" value="1"/>
</dbReference>
<dbReference type="GO" id="GO:0006096">
    <property type="term" value="P:glycolytic process"/>
    <property type="evidence" value="ECO:0007669"/>
    <property type="project" value="UniProtKB-UniRule"/>
</dbReference>
<evidence type="ECO:0000256" key="8">
    <source>
        <dbReference type="HAMAP-Rule" id="MF_00473"/>
    </source>
</evidence>
<dbReference type="EMBL" id="LHYE01000006">
    <property type="protein sequence ID" value="KXB07551.1"/>
    <property type="molecule type" value="Genomic_DNA"/>
</dbReference>
<dbReference type="InterPro" id="IPR046348">
    <property type="entry name" value="SIS_dom_sf"/>
</dbReference>
<keyword evidence="10" id="KW-1185">Reference proteome</keyword>
<comment type="pathway">
    <text evidence="1 8">Carbohydrate degradation; glycolysis; D-glyceraldehyde 3-phosphate and glycerone phosphate from D-glucose: step 2/4.</text>
</comment>
<evidence type="ECO:0000256" key="3">
    <source>
        <dbReference type="ARBA" id="ARBA00022432"/>
    </source>
</evidence>
<dbReference type="EC" id="5.3.1.9" evidence="8"/>
<dbReference type="PATRIC" id="fig|1698280.3.peg.984"/>
<sequence>MEDKESLVKMDFENMFSTAIGEKHGLEEEKTANFASSISEYTGEIQKRRGGDIGFMELPYDRENAERIKEKARKIKTWCKNFVVLGIGGSALGNITLRDALLHSFQTLSEEDGNIPRIFVLDNIDPALIGDLEDILEGQLPDTAFNVITKSGSTAETMSQFLHFRELLRETEGCNPTQQMVLTTDPDPKNSLLREIGERDGYFMLPIPRNVGGRFSVLSSVGLLTAAVGGMDVDELLAGASIMDKRCQNKELEHNPAAKYAVLLYKLYQEGKHISVLMPYSSRLRALALWYCQLWAESLGKKDGLTEKNIFQGPTPVPSVGVTDQHSVMQLYQDGPFDKVLTFIEVRKNKQKGVRIAEKDIEKDLQYLSGKDFDELFRSEFLATRSALRDKNRPNCTISIPEVTPMTLGELFMFFEYAVTYSGFLYDVNTFDQPGVELGKRYTYGLMGRMGYEKPSL</sequence>
<comment type="pathway">
    <text evidence="8">Carbohydrate biosynthesis; gluconeogenesis.</text>
</comment>
<feature type="active site" evidence="8">
    <location>
        <position position="440"/>
    </location>
</feature>
<dbReference type="PANTHER" id="PTHR11469:SF1">
    <property type="entry name" value="GLUCOSE-6-PHOSPHATE ISOMERASE"/>
    <property type="match status" value="1"/>
</dbReference>
<dbReference type="CDD" id="cd05016">
    <property type="entry name" value="SIS_PGI_2"/>
    <property type="match status" value="1"/>
</dbReference>
<dbReference type="UniPathway" id="UPA00109">
    <property type="reaction ID" value="UER00181"/>
</dbReference>
<gene>
    <name evidence="8" type="primary">pgi</name>
    <name evidence="9" type="ORF">AKJ51_00985</name>
</gene>
<proteinExistence type="inferred from homology"/>
<dbReference type="GO" id="GO:0005829">
    <property type="term" value="C:cytosol"/>
    <property type="evidence" value="ECO:0007669"/>
    <property type="project" value="TreeGrafter"/>
</dbReference>
<keyword evidence="4 8" id="KW-0963">Cytoplasm</keyword>
<dbReference type="CDD" id="cd05015">
    <property type="entry name" value="SIS_PGI_1"/>
    <property type="match status" value="1"/>
</dbReference>
<feature type="active site" description="Proton donor" evidence="8">
    <location>
        <position position="297"/>
    </location>
</feature>